<evidence type="ECO:0000256" key="2">
    <source>
        <dbReference type="ARBA" id="ARBA00008296"/>
    </source>
</evidence>
<sequence>MPKKFQGANSHAVEARDRDQAKKKEAQAKAIKDKEDKEWEDSDKLINRKMQRKDEREAKHTEKLERKKENKELADRDLEEAASSSKSTKNKKPSRVTHAEISSTHAAMQAEMEKLMRESKARASKITEVDHLIENPNRIQLDGENARTVEEALEILEGEGPTDRHVEKRVKAAYLTYEEKRMPQLRKENPNFKFSKLKQMLWDEFQKSPENPKNQKFAAYNEKI</sequence>
<feature type="domain" description="Coiled-coil" evidence="5">
    <location>
        <begin position="135"/>
        <end position="215"/>
    </location>
</feature>
<reference evidence="6 7" key="1">
    <citation type="submission" date="2024-11" db="EMBL/GenBank/DDBJ databases">
        <title>Adaptive evolution of stress response genes in parasites aligns with host niche diversity.</title>
        <authorList>
            <person name="Hahn C."/>
            <person name="Resl P."/>
        </authorList>
    </citation>
    <scope>NUCLEOTIDE SEQUENCE [LARGE SCALE GENOMIC DNA]</scope>
    <source>
        <strain evidence="6">EGGRZ-B1_66</strain>
        <tissue evidence="6">Body</tissue>
    </source>
</reference>
<dbReference type="EMBL" id="JBJKFK010000711">
    <property type="protein sequence ID" value="KAL3315597.1"/>
    <property type="molecule type" value="Genomic_DNA"/>
</dbReference>
<evidence type="ECO:0000313" key="7">
    <source>
        <dbReference type="Proteomes" id="UP001626550"/>
    </source>
</evidence>
<evidence type="ECO:0000256" key="4">
    <source>
        <dbReference type="SAM" id="MobiDB-lite"/>
    </source>
</evidence>
<dbReference type="PANTHER" id="PTHR21680:SF0">
    <property type="entry name" value="COILED-COIL DOMAIN-CONTAINING PROTEIN 124"/>
    <property type="match status" value="1"/>
</dbReference>
<accession>A0ABD2Q8S5</accession>
<name>A0ABD2Q8S5_9PLAT</name>
<protein>
    <recommendedName>
        <fullName evidence="5">Coiled-coil domain-containing protein</fullName>
    </recommendedName>
</protein>
<feature type="region of interest" description="Disordered" evidence="4">
    <location>
        <begin position="205"/>
        <end position="224"/>
    </location>
</feature>
<comment type="similarity">
    <text evidence="2">Belongs to the CCDC124 family.</text>
</comment>
<dbReference type="InterPro" id="IPR054414">
    <property type="entry name" value="Ccdc124/Oxs1_C"/>
</dbReference>
<evidence type="ECO:0000259" key="5">
    <source>
        <dbReference type="Pfam" id="PF06244"/>
    </source>
</evidence>
<comment type="subcellular location">
    <subcellularLocation>
        <location evidence="1">Midbody</location>
    </subcellularLocation>
</comment>
<dbReference type="InterPro" id="IPR010422">
    <property type="entry name" value="Ccdc124/Oxs1"/>
</dbReference>
<dbReference type="GO" id="GO:0030496">
    <property type="term" value="C:midbody"/>
    <property type="evidence" value="ECO:0007669"/>
    <property type="project" value="UniProtKB-SubCell"/>
</dbReference>
<dbReference type="Proteomes" id="UP001626550">
    <property type="component" value="Unassembled WGS sequence"/>
</dbReference>
<organism evidence="6 7">
    <name type="scientific">Cichlidogyrus casuarinus</name>
    <dbReference type="NCBI Taxonomy" id="1844966"/>
    <lineage>
        <taxon>Eukaryota</taxon>
        <taxon>Metazoa</taxon>
        <taxon>Spiralia</taxon>
        <taxon>Lophotrochozoa</taxon>
        <taxon>Platyhelminthes</taxon>
        <taxon>Monogenea</taxon>
        <taxon>Monopisthocotylea</taxon>
        <taxon>Dactylogyridea</taxon>
        <taxon>Ancyrocephalidae</taxon>
        <taxon>Cichlidogyrus</taxon>
    </lineage>
</organism>
<comment type="caution">
    <text evidence="6">The sequence shown here is derived from an EMBL/GenBank/DDBJ whole genome shotgun (WGS) entry which is preliminary data.</text>
</comment>
<keyword evidence="7" id="KW-1185">Reference proteome</keyword>
<evidence type="ECO:0000256" key="3">
    <source>
        <dbReference type="ARBA" id="ARBA00023054"/>
    </source>
</evidence>
<dbReference type="Pfam" id="PF06244">
    <property type="entry name" value="Ccdc124"/>
    <property type="match status" value="1"/>
</dbReference>
<keyword evidence="3" id="KW-0175">Coiled coil</keyword>
<dbReference type="PANTHER" id="PTHR21680">
    <property type="entry name" value="COILED-COIL DOMAIN-CONTAINING PROTEIN 124"/>
    <property type="match status" value="1"/>
</dbReference>
<feature type="region of interest" description="Disordered" evidence="4">
    <location>
        <begin position="1"/>
        <end position="105"/>
    </location>
</feature>
<evidence type="ECO:0000313" key="6">
    <source>
        <dbReference type="EMBL" id="KAL3315597.1"/>
    </source>
</evidence>
<feature type="compositionally biased region" description="Basic and acidic residues" evidence="4">
    <location>
        <begin position="13"/>
        <end position="76"/>
    </location>
</feature>
<evidence type="ECO:0000256" key="1">
    <source>
        <dbReference type="ARBA" id="ARBA00004214"/>
    </source>
</evidence>
<dbReference type="AlphaFoldDB" id="A0ABD2Q8S5"/>
<gene>
    <name evidence="6" type="ORF">Ciccas_005770</name>
</gene>
<proteinExistence type="inferred from homology"/>